<evidence type="ECO:0000313" key="7">
    <source>
        <dbReference type="EMBL" id="MCY0096742.1"/>
    </source>
</evidence>
<comment type="cofactor">
    <cofactor evidence="1">
        <name>FMN</name>
        <dbReference type="ChEBI" id="CHEBI:58210"/>
    </cofactor>
</comment>
<evidence type="ECO:0000256" key="5">
    <source>
        <dbReference type="ARBA" id="ARBA00024042"/>
    </source>
</evidence>
<dbReference type="Proteomes" id="UP001081283">
    <property type="component" value="Unassembled WGS sequence"/>
</dbReference>
<accession>A0ABT3YLI8</accession>
<comment type="caution">
    <text evidence="7">The sequence shown here is derived from an EMBL/GenBank/DDBJ whole genome shotgun (WGS) entry which is preliminary data.</text>
</comment>
<dbReference type="InterPro" id="IPR013785">
    <property type="entry name" value="Aldolase_TIM"/>
</dbReference>
<keyword evidence="2" id="KW-0285">Flavoprotein</keyword>
<dbReference type="InterPro" id="IPR008259">
    <property type="entry name" value="FMN_hydac_DH_AS"/>
</dbReference>
<dbReference type="PANTHER" id="PTHR10578:SF107">
    <property type="entry name" value="2-HYDROXYACID OXIDASE 1"/>
    <property type="match status" value="1"/>
</dbReference>
<evidence type="ECO:0000256" key="4">
    <source>
        <dbReference type="ARBA" id="ARBA00023002"/>
    </source>
</evidence>
<sequence>MAELISSFPAISDLRAKARRRLPLFAREFMEAGTGLDHAVERNAADLAGVQLSPRAMRGPVTRDLSTSFLGQDFSVPFGIAPVGGTGMIWPGGEKVLAGIAAESNLPYTLASVATQTPETIGPIARGRGWFQFYPMADKEIQKDVLSRAHGAGFETLVVTVDVPMMSRRERQMRAGFQMPPRLTPRMLLQALLHPSWTRAVLQVGRPELATLTPYFADVAAAERMAEIGRQLHPEPAWSEVECIRAIWPGKIILKGIMQCDDARMAVAEGADAIWVSNHGGRQLDAAPSSISVLPGIRGAVGKDFPIIFDSGVRSGLDIARGLASGADFVMLGRPFLYALAAGGHDTAQLCVRILRDELENVMAQVGAERPADLPLALVKPKGTEIAQVA</sequence>
<keyword evidence="8" id="KW-1185">Reference proteome</keyword>
<keyword evidence="3" id="KW-0288">FMN</keyword>
<dbReference type="PANTHER" id="PTHR10578">
    <property type="entry name" value="S -2-HYDROXY-ACID OXIDASE-RELATED"/>
    <property type="match status" value="1"/>
</dbReference>
<dbReference type="InterPro" id="IPR000262">
    <property type="entry name" value="FMN-dep_DH"/>
</dbReference>
<proteinExistence type="inferred from homology"/>
<reference evidence="7" key="1">
    <citation type="submission" date="2022-10" db="EMBL/GenBank/DDBJ databases">
        <title>Hoeflea sp. J2-29, isolated from marine algae.</title>
        <authorList>
            <person name="Kristyanto S."/>
            <person name="Kim J.M."/>
            <person name="Jeon C.O."/>
        </authorList>
    </citation>
    <scope>NUCLEOTIDE SEQUENCE</scope>
    <source>
        <strain evidence="7">J2-29</strain>
    </source>
</reference>
<evidence type="ECO:0000259" key="6">
    <source>
        <dbReference type="PROSITE" id="PS51349"/>
    </source>
</evidence>
<dbReference type="EMBL" id="JAOVZQ010000001">
    <property type="protein sequence ID" value="MCY0096742.1"/>
    <property type="molecule type" value="Genomic_DNA"/>
</dbReference>
<name>A0ABT3YLI8_9HYPH</name>
<comment type="similarity">
    <text evidence="5">Belongs to the FMN-dependent alpha-hydroxy acid dehydrogenase family.</text>
</comment>
<dbReference type="PIRSF" id="PIRSF000138">
    <property type="entry name" value="Al-hdrx_acd_dh"/>
    <property type="match status" value="1"/>
</dbReference>
<evidence type="ECO:0000256" key="1">
    <source>
        <dbReference type="ARBA" id="ARBA00001917"/>
    </source>
</evidence>
<evidence type="ECO:0000256" key="3">
    <source>
        <dbReference type="ARBA" id="ARBA00022643"/>
    </source>
</evidence>
<dbReference type="PROSITE" id="PS51349">
    <property type="entry name" value="FMN_HYDROXY_ACID_DH_2"/>
    <property type="match status" value="1"/>
</dbReference>
<feature type="domain" description="FMN hydroxy acid dehydrogenase" evidence="6">
    <location>
        <begin position="3"/>
        <end position="384"/>
    </location>
</feature>
<protein>
    <submittedName>
        <fullName evidence="7">Alpha-hydroxy-acid oxidizing protein</fullName>
    </submittedName>
</protein>
<keyword evidence="4" id="KW-0560">Oxidoreductase</keyword>
<evidence type="ECO:0000256" key="2">
    <source>
        <dbReference type="ARBA" id="ARBA00022630"/>
    </source>
</evidence>
<dbReference type="RefSeq" id="WP_267614564.1">
    <property type="nucleotide sequence ID" value="NZ_JAOVZQ010000001.1"/>
</dbReference>
<organism evidence="7 8">
    <name type="scientific">Hoeflea ulvae</name>
    <dbReference type="NCBI Taxonomy" id="2983764"/>
    <lineage>
        <taxon>Bacteria</taxon>
        <taxon>Pseudomonadati</taxon>
        <taxon>Pseudomonadota</taxon>
        <taxon>Alphaproteobacteria</taxon>
        <taxon>Hyphomicrobiales</taxon>
        <taxon>Rhizobiaceae</taxon>
        <taxon>Hoeflea</taxon>
    </lineage>
</organism>
<dbReference type="PROSITE" id="PS00557">
    <property type="entry name" value="FMN_HYDROXY_ACID_DH_1"/>
    <property type="match status" value="1"/>
</dbReference>
<evidence type="ECO:0000313" key="8">
    <source>
        <dbReference type="Proteomes" id="UP001081283"/>
    </source>
</evidence>
<dbReference type="CDD" id="cd02809">
    <property type="entry name" value="alpha_hydroxyacid_oxid_FMN"/>
    <property type="match status" value="1"/>
</dbReference>
<dbReference type="InterPro" id="IPR037396">
    <property type="entry name" value="FMN_HAD"/>
</dbReference>
<gene>
    <name evidence="7" type="ORF">OEG82_22405</name>
</gene>
<dbReference type="Gene3D" id="3.20.20.70">
    <property type="entry name" value="Aldolase class I"/>
    <property type="match status" value="1"/>
</dbReference>
<dbReference type="InterPro" id="IPR012133">
    <property type="entry name" value="Alpha-hydoxy_acid_DH_FMN"/>
</dbReference>
<dbReference type="SUPFAM" id="SSF51395">
    <property type="entry name" value="FMN-linked oxidoreductases"/>
    <property type="match status" value="1"/>
</dbReference>
<dbReference type="Pfam" id="PF01070">
    <property type="entry name" value="FMN_dh"/>
    <property type="match status" value="1"/>
</dbReference>